<keyword evidence="1" id="KW-0813">Transport</keyword>
<sequence>MALQAVSLNDKFELETGRVYLNGTQALVRLPMMQRQRDLAAGLNTACFISGYRGSPLGAVDQQLHRAKPFVEKNHIYFQPGVNEDLAATAIWGSQQGDIFNDFNYDGVFAMWYGKGPGVDRSGDVFKHGNHAGTAKHGGVLLLAGDDHTAKSSTVAHQSEYAFVDAMIPVLNPAGVQEFLDLGIYGWAMSRFSGCWIGFKTIAETVDSSASVYVDPQRVKIVLPQDVEMPPEGLNIRWPDERLEQEERLMRYKLYAALAFARANKLDRRVIDSPKRRFGIVTTGKSYLDVQQALDDLGIDDDLAAELGLSLYKVALVWPLEREGLRSFAEGLDEILVVEEKRALLENQVKERLYNWREDVRPRVIGKFDETGKPQLPSHGELTPALIARVIARRIERFYKSERIDRRLKFLEEKEAALEAHKAPMERTPYFCSGCPHNTSTNVPEGSRALAGIGCHFMSIWMNRDNETFTQMGGEGASWIGQAPFSKTKHVFVNLGDGTYFHSGLLAIRAAVSAKVNMTYKILFNDAVAMTGGQQHDGPLDPAIISRQIAAEGVRKVVVVSDEPEKYPVGVAWGANTTLRHRDDLDAIQRELREMTGVTAIIYDQTCAAEKRRRRKRGTFPDPKKRVFINELVCEGCGDCGVKSNCVSVTPLETEFGRKRRIDQSSCNKDYSCVKGFCPSFVTVHDAEPRKRKAATTAEDVWEVLPEPTLPIIGEPYGILVTGIGGTGVVTIGALLGMAAHIEGKGCSILDQTGLAQKGGAVTTHVRIANKPEDIQAVRIAAGGANLIVGCDLVTTASSDVRAKMRSDFTQAVVNTEETITGAFTHDVNFRVPGKELHELIAEATGETASEFVPATQVATALLGDSIAANLFMLGYAWQKGLVPVSAEAIDQAIELNGVAIAFNRKAFLWGRRMAHDRDAVMRLAKPEREIPDRKLSETLDEVIERRTAFLTAYQNKAYATRYRTLVAKVRAAERDAVPGSEALSDAVARYAFKVMAIKDEYEVARLYTDGSFEAALKEQFEDGGTLTLHLAPPLFAKRDPQTGHLIKQEFGPWILKAFKIMAKFKGLRGGPLDIFGRSEERRQERKLRDDYLSQVEKTLLKNLRPETLGLLVEIAQIPDQIRGFGHIKEANFQKAKARETELLKALENPQATASAAE</sequence>
<dbReference type="NCBIfam" id="NF009589">
    <property type="entry name" value="PRK13030.1"/>
    <property type="match status" value="1"/>
</dbReference>
<dbReference type="InterPro" id="IPR019752">
    <property type="entry name" value="Pyrv/ketoisovalerate_OxRed_cat"/>
</dbReference>
<dbReference type="EC" id="1.2.7.8" evidence="10"/>
<comment type="caution">
    <text evidence="10">The sequence shown here is derived from an EMBL/GenBank/DDBJ whole genome shotgun (WGS) entry which is preliminary data.</text>
</comment>
<dbReference type="AlphaFoldDB" id="A0A839STK4"/>
<keyword evidence="6" id="KW-0411">Iron-sulfur</keyword>
<evidence type="ECO:0000256" key="2">
    <source>
        <dbReference type="ARBA" id="ARBA00022485"/>
    </source>
</evidence>
<keyword evidence="5" id="KW-0408">Iron</keyword>
<evidence type="ECO:0000313" key="10">
    <source>
        <dbReference type="EMBL" id="MBB3065319.1"/>
    </source>
</evidence>
<keyword evidence="10" id="KW-0670">Pyruvate</keyword>
<dbReference type="GO" id="GO:0030976">
    <property type="term" value="F:thiamine pyrophosphate binding"/>
    <property type="evidence" value="ECO:0007669"/>
    <property type="project" value="InterPro"/>
</dbReference>
<evidence type="ECO:0000256" key="1">
    <source>
        <dbReference type="ARBA" id="ARBA00022448"/>
    </source>
</evidence>
<dbReference type="CDD" id="cd07034">
    <property type="entry name" value="TPP_PYR_PFOR_IOR-alpha_like"/>
    <property type="match status" value="1"/>
</dbReference>
<feature type="domain" description="Thiamine pyrophosphate enzyme TPP-binding" evidence="8">
    <location>
        <begin position="453"/>
        <end position="537"/>
    </location>
</feature>
<dbReference type="InterPro" id="IPR046667">
    <property type="entry name" value="DUF6537"/>
</dbReference>
<proteinExistence type="predicted"/>
<dbReference type="PANTHER" id="PTHR48084:SF3">
    <property type="entry name" value="SUBUNIT OF PYRUVATE:FLAVODOXIN OXIDOREDUCTASE"/>
    <property type="match status" value="1"/>
</dbReference>
<feature type="domain" description="DUF6537" evidence="9">
    <location>
        <begin position="940"/>
        <end position="1141"/>
    </location>
</feature>
<protein>
    <submittedName>
        <fullName evidence="10">Indolepyruvate ferredoxin oxidoreductase</fullName>
        <ecNumber evidence="10">1.2.7.8</ecNumber>
    </submittedName>
</protein>
<dbReference type="Gene3D" id="3.40.920.10">
    <property type="entry name" value="Pyruvate-ferredoxin oxidoreductase, PFOR, domain III"/>
    <property type="match status" value="1"/>
</dbReference>
<gene>
    <name evidence="10" type="ORF">FHR98_001598</name>
</gene>
<dbReference type="SUPFAM" id="SSF52518">
    <property type="entry name" value="Thiamin diphosphate-binding fold (THDP-binding)"/>
    <property type="match status" value="2"/>
</dbReference>
<dbReference type="InterPro" id="IPR029061">
    <property type="entry name" value="THDP-binding"/>
</dbReference>
<dbReference type="SUPFAM" id="SSF52922">
    <property type="entry name" value="TK C-terminal domain-like"/>
    <property type="match status" value="1"/>
</dbReference>
<keyword evidence="2" id="KW-0004">4Fe-4S</keyword>
<evidence type="ECO:0000256" key="6">
    <source>
        <dbReference type="ARBA" id="ARBA00023014"/>
    </source>
</evidence>
<dbReference type="InterPro" id="IPR002880">
    <property type="entry name" value="Pyrv_Fd/Flavodoxin_OxRdtase_N"/>
</dbReference>
<dbReference type="Proteomes" id="UP000581135">
    <property type="component" value="Unassembled WGS sequence"/>
</dbReference>
<evidence type="ECO:0000256" key="5">
    <source>
        <dbReference type="ARBA" id="ARBA00023004"/>
    </source>
</evidence>
<keyword evidence="3" id="KW-0249">Electron transport</keyword>
<evidence type="ECO:0000313" key="11">
    <source>
        <dbReference type="Proteomes" id="UP000581135"/>
    </source>
</evidence>
<name>A0A839STK4_9PROT</name>
<dbReference type="InterPro" id="IPR002869">
    <property type="entry name" value="Pyrv_flavodox_OxRed_cen"/>
</dbReference>
<dbReference type="GO" id="GO:0045333">
    <property type="term" value="P:cellular respiration"/>
    <property type="evidence" value="ECO:0007669"/>
    <property type="project" value="UniProtKB-ARBA"/>
</dbReference>
<dbReference type="NCBIfam" id="NF009588">
    <property type="entry name" value="PRK13029.1"/>
    <property type="match status" value="1"/>
</dbReference>
<dbReference type="Pfam" id="PF01558">
    <property type="entry name" value="POR"/>
    <property type="match status" value="1"/>
</dbReference>
<dbReference type="GO" id="GO:0043805">
    <property type="term" value="F:indolepyruvate ferredoxin oxidoreductase activity"/>
    <property type="evidence" value="ECO:0007669"/>
    <property type="project" value="UniProtKB-EC"/>
</dbReference>
<dbReference type="Pfam" id="PF20169">
    <property type="entry name" value="DUF6537"/>
    <property type="match status" value="1"/>
</dbReference>
<dbReference type="InterPro" id="IPR011766">
    <property type="entry name" value="TPP_enzyme_TPP-bd"/>
</dbReference>
<evidence type="ECO:0000256" key="4">
    <source>
        <dbReference type="ARBA" id="ARBA00023002"/>
    </source>
</evidence>
<dbReference type="CDD" id="cd02008">
    <property type="entry name" value="TPP_IOR_alpha"/>
    <property type="match status" value="1"/>
</dbReference>
<dbReference type="Pfam" id="PF02775">
    <property type="entry name" value="TPP_enzyme_C"/>
    <property type="match status" value="1"/>
</dbReference>
<dbReference type="GO" id="GO:0044281">
    <property type="term" value="P:small molecule metabolic process"/>
    <property type="evidence" value="ECO:0007669"/>
    <property type="project" value="UniProtKB-ARBA"/>
</dbReference>
<feature type="domain" description="Pyruvate/ketoisovalerate oxidoreductase catalytic" evidence="7">
    <location>
        <begin position="725"/>
        <end position="911"/>
    </location>
</feature>
<evidence type="ECO:0000259" key="8">
    <source>
        <dbReference type="Pfam" id="PF02775"/>
    </source>
</evidence>
<reference evidence="10 11" key="1">
    <citation type="submission" date="2020-08" db="EMBL/GenBank/DDBJ databases">
        <title>Genomic Encyclopedia of Type Strains, Phase III (KMG-III): the genomes of soil and plant-associated and newly described type strains.</title>
        <authorList>
            <person name="Whitman W."/>
        </authorList>
    </citation>
    <scope>NUCLEOTIDE SEQUENCE [LARGE SCALE GENOMIC DNA]</scope>
    <source>
        <strain evidence="10 11">CECT 8803</strain>
    </source>
</reference>
<keyword evidence="4 10" id="KW-0560">Oxidoreductase</keyword>
<dbReference type="PANTHER" id="PTHR48084">
    <property type="entry name" value="2-OXOGLUTARATE OXIDOREDUCTASE SUBUNIT KORB-RELATED"/>
    <property type="match status" value="1"/>
</dbReference>
<evidence type="ECO:0000259" key="9">
    <source>
        <dbReference type="Pfam" id="PF20169"/>
    </source>
</evidence>
<accession>A0A839STK4</accession>
<dbReference type="InterPro" id="IPR051457">
    <property type="entry name" value="2-oxoacid:Fd_oxidoreductase"/>
</dbReference>
<dbReference type="SUPFAM" id="SSF53323">
    <property type="entry name" value="Pyruvate-ferredoxin oxidoreductase, PFOR, domain III"/>
    <property type="match status" value="1"/>
</dbReference>
<organism evidence="10 11">
    <name type="scientific">Limibacillus halophilus</name>
    <dbReference type="NCBI Taxonomy" id="1579333"/>
    <lineage>
        <taxon>Bacteria</taxon>
        <taxon>Pseudomonadati</taxon>
        <taxon>Pseudomonadota</taxon>
        <taxon>Alphaproteobacteria</taxon>
        <taxon>Rhodospirillales</taxon>
        <taxon>Rhodovibrionaceae</taxon>
        <taxon>Limibacillus</taxon>
    </lineage>
</organism>
<evidence type="ECO:0000256" key="3">
    <source>
        <dbReference type="ARBA" id="ARBA00022982"/>
    </source>
</evidence>
<dbReference type="InterPro" id="IPR009014">
    <property type="entry name" value="Transketo_C/PFOR_II"/>
</dbReference>
<dbReference type="RefSeq" id="WP_183416124.1">
    <property type="nucleotide sequence ID" value="NZ_JACHXA010000003.1"/>
</dbReference>
<keyword evidence="11" id="KW-1185">Reference proteome</keyword>
<dbReference type="GO" id="GO:0051539">
    <property type="term" value="F:4 iron, 4 sulfur cluster binding"/>
    <property type="evidence" value="ECO:0007669"/>
    <property type="project" value="UniProtKB-KW"/>
</dbReference>
<dbReference type="Gene3D" id="3.40.50.970">
    <property type="match status" value="1"/>
</dbReference>
<keyword evidence="2" id="KW-0479">Metal-binding</keyword>
<dbReference type="EMBL" id="JACHXA010000003">
    <property type="protein sequence ID" value="MBB3065319.1"/>
    <property type="molecule type" value="Genomic_DNA"/>
</dbReference>
<evidence type="ECO:0000259" key="7">
    <source>
        <dbReference type="Pfam" id="PF01558"/>
    </source>
</evidence>